<accession>A0AA86RAA1</accession>
<proteinExistence type="predicted"/>
<evidence type="ECO:0000313" key="3">
    <source>
        <dbReference type="EMBL" id="CAL6080775.1"/>
    </source>
</evidence>
<keyword evidence="4" id="KW-1185">Reference proteome</keyword>
<evidence type="ECO:0000256" key="1">
    <source>
        <dbReference type="SAM" id="Phobius"/>
    </source>
</evidence>
<name>A0AA86RAA1_9EUKA</name>
<comment type="caution">
    <text evidence="2">The sequence shown here is derived from an EMBL/GenBank/DDBJ whole genome shotgun (WGS) entry which is preliminary data.</text>
</comment>
<sequence length="131" mass="15122">MIYLDYDSCYRNCYKGICELTYDNVTNIIEYTCKSKSYNYNLFWWFMVIPLFIPIIITLVFCCCGAQKEDTIEIVEIKTKPETVLVPAQQTNQNVTAVQVQGQQVTLPNGQVGIFVQQPLQNDTIQMPIMM</sequence>
<keyword evidence="1" id="KW-0812">Transmembrane</keyword>
<protein>
    <submittedName>
        <fullName evidence="3">Hypothetical_protein</fullName>
    </submittedName>
</protein>
<organism evidence="2">
    <name type="scientific">Hexamita inflata</name>
    <dbReference type="NCBI Taxonomy" id="28002"/>
    <lineage>
        <taxon>Eukaryota</taxon>
        <taxon>Metamonada</taxon>
        <taxon>Diplomonadida</taxon>
        <taxon>Hexamitidae</taxon>
        <taxon>Hexamitinae</taxon>
        <taxon>Hexamita</taxon>
    </lineage>
</organism>
<dbReference type="AlphaFoldDB" id="A0AA86RAA1"/>
<dbReference type="Proteomes" id="UP001642409">
    <property type="component" value="Unassembled WGS sequence"/>
</dbReference>
<gene>
    <name evidence="3" type="ORF">HINF_LOCUS60028</name>
    <name evidence="2" type="ORF">HINF_LOCUS60102</name>
</gene>
<keyword evidence="1" id="KW-1133">Transmembrane helix</keyword>
<dbReference type="EMBL" id="CATOUU010001109">
    <property type="protein sequence ID" value="CAI9972457.1"/>
    <property type="molecule type" value="Genomic_DNA"/>
</dbReference>
<evidence type="ECO:0000313" key="2">
    <source>
        <dbReference type="EMBL" id="CAI9972457.1"/>
    </source>
</evidence>
<keyword evidence="1" id="KW-0472">Membrane</keyword>
<dbReference type="EMBL" id="CAXDID020000348">
    <property type="protein sequence ID" value="CAL6080775.1"/>
    <property type="molecule type" value="Genomic_DNA"/>
</dbReference>
<reference evidence="3 4" key="2">
    <citation type="submission" date="2024-07" db="EMBL/GenBank/DDBJ databases">
        <authorList>
            <person name="Akdeniz Z."/>
        </authorList>
    </citation>
    <scope>NUCLEOTIDE SEQUENCE [LARGE SCALE GENOMIC DNA]</scope>
</reference>
<feature type="transmembrane region" description="Helical" evidence="1">
    <location>
        <begin position="42"/>
        <end position="64"/>
    </location>
</feature>
<reference evidence="2" key="1">
    <citation type="submission" date="2023-06" db="EMBL/GenBank/DDBJ databases">
        <authorList>
            <person name="Kurt Z."/>
        </authorList>
    </citation>
    <scope>NUCLEOTIDE SEQUENCE</scope>
</reference>
<evidence type="ECO:0000313" key="4">
    <source>
        <dbReference type="Proteomes" id="UP001642409"/>
    </source>
</evidence>